<dbReference type="GO" id="GO:0005737">
    <property type="term" value="C:cytoplasm"/>
    <property type="evidence" value="ECO:0007669"/>
    <property type="project" value="UniProtKB-SubCell"/>
</dbReference>
<dbReference type="InterPro" id="IPR035684">
    <property type="entry name" value="ArgRS_core"/>
</dbReference>
<keyword evidence="6 9" id="KW-0648">Protein biosynthesis</keyword>
<dbReference type="InterPro" id="IPR001278">
    <property type="entry name" value="Arg-tRNA-ligase"/>
</dbReference>
<dbReference type="InterPro" id="IPR001412">
    <property type="entry name" value="aa-tRNA-synth_I_CS"/>
</dbReference>
<evidence type="ECO:0000256" key="2">
    <source>
        <dbReference type="ARBA" id="ARBA00022490"/>
    </source>
</evidence>
<comment type="subunit">
    <text evidence="9">Monomer.</text>
</comment>
<dbReference type="CDD" id="cd00671">
    <property type="entry name" value="ArgRS_core"/>
    <property type="match status" value="1"/>
</dbReference>
<evidence type="ECO:0000259" key="11">
    <source>
        <dbReference type="SMART" id="SM00836"/>
    </source>
</evidence>
<comment type="catalytic activity">
    <reaction evidence="8 9">
        <text>tRNA(Arg) + L-arginine + ATP = L-arginyl-tRNA(Arg) + AMP + diphosphate</text>
        <dbReference type="Rhea" id="RHEA:20301"/>
        <dbReference type="Rhea" id="RHEA-COMP:9658"/>
        <dbReference type="Rhea" id="RHEA-COMP:9673"/>
        <dbReference type="ChEBI" id="CHEBI:30616"/>
        <dbReference type="ChEBI" id="CHEBI:32682"/>
        <dbReference type="ChEBI" id="CHEBI:33019"/>
        <dbReference type="ChEBI" id="CHEBI:78442"/>
        <dbReference type="ChEBI" id="CHEBI:78513"/>
        <dbReference type="ChEBI" id="CHEBI:456215"/>
        <dbReference type="EC" id="6.1.1.19"/>
    </reaction>
</comment>
<dbReference type="InterPro" id="IPR005148">
    <property type="entry name" value="Arg-tRNA-synth_N"/>
</dbReference>
<dbReference type="PANTHER" id="PTHR11956">
    <property type="entry name" value="ARGINYL-TRNA SYNTHETASE"/>
    <property type="match status" value="1"/>
</dbReference>
<dbReference type="PANTHER" id="PTHR11956:SF5">
    <property type="entry name" value="ARGININE--TRNA LIGASE, CYTOPLASMIC"/>
    <property type="match status" value="1"/>
</dbReference>
<keyword evidence="14" id="KW-1185">Reference proteome</keyword>
<keyword evidence="2 9" id="KW-0963">Cytoplasm</keyword>
<keyword evidence="3 9" id="KW-0436">Ligase</keyword>
<dbReference type="PROSITE" id="PS00178">
    <property type="entry name" value="AA_TRNA_LIGASE_I"/>
    <property type="match status" value="1"/>
</dbReference>
<keyword evidence="7 9" id="KW-0030">Aminoacyl-tRNA synthetase</keyword>
<dbReference type="Gene3D" id="3.40.50.620">
    <property type="entry name" value="HUPs"/>
    <property type="match status" value="1"/>
</dbReference>
<evidence type="ECO:0000256" key="3">
    <source>
        <dbReference type="ARBA" id="ARBA00022598"/>
    </source>
</evidence>
<evidence type="ECO:0000256" key="5">
    <source>
        <dbReference type="ARBA" id="ARBA00022840"/>
    </source>
</evidence>
<feature type="domain" description="DALR anticodon binding" evidence="11">
    <location>
        <begin position="465"/>
        <end position="637"/>
    </location>
</feature>
<dbReference type="InterPro" id="IPR009080">
    <property type="entry name" value="tRNAsynth_Ia_anticodon-bd"/>
</dbReference>
<keyword evidence="4 9" id="KW-0547">Nucleotide-binding</keyword>
<name>A0AAE4VMG8_9RICK</name>
<dbReference type="Pfam" id="PF03485">
    <property type="entry name" value="Arg_tRNA_synt_N"/>
    <property type="match status" value="1"/>
</dbReference>
<accession>A0AAE4VMG8</accession>
<dbReference type="InterPro" id="IPR014729">
    <property type="entry name" value="Rossmann-like_a/b/a_fold"/>
</dbReference>
<comment type="similarity">
    <text evidence="1 9 10">Belongs to the class-I aminoacyl-tRNA synthetase family.</text>
</comment>
<dbReference type="SUPFAM" id="SSF47323">
    <property type="entry name" value="Anticodon-binding domain of a subclass of class I aminoacyl-tRNA synthetases"/>
    <property type="match status" value="1"/>
</dbReference>
<evidence type="ECO:0000313" key="13">
    <source>
        <dbReference type="EMBL" id="MDZ5761499.1"/>
    </source>
</evidence>
<dbReference type="RefSeq" id="WP_322498924.1">
    <property type="nucleotide sequence ID" value="NZ_JARGYU010000003.1"/>
</dbReference>
<dbReference type="InterPro" id="IPR036695">
    <property type="entry name" value="Arg-tRNA-synth_N_sf"/>
</dbReference>
<dbReference type="GO" id="GO:0004814">
    <property type="term" value="F:arginine-tRNA ligase activity"/>
    <property type="evidence" value="ECO:0007669"/>
    <property type="project" value="UniProtKB-UniRule"/>
</dbReference>
<gene>
    <name evidence="9" type="primary">argS</name>
    <name evidence="13" type="ORF">Lyticum_00680</name>
</gene>
<dbReference type="Pfam" id="PF05746">
    <property type="entry name" value="DALR_1"/>
    <property type="match status" value="1"/>
</dbReference>
<dbReference type="SUPFAM" id="SSF55190">
    <property type="entry name" value="Arginyl-tRNA synthetase (ArgRS), N-terminal 'additional' domain"/>
    <property type="match status" value="1"/>
</dbReference>
<dbReference type="GO" id="GO:0006420">
    <property type="term" value="P:arginyl-tRNA aminoacylation"/>
    <property type="evidence" value="ECO:0007669"/>
    <property type="project" value="UniProtKB-UniRule"/>
</dbReference>
<dbReference type="GO" id="GO:0005524">
    <property type="term" value="F:ATP binding"/>
    <property type="evidence" value="ECO:0007669"/>
    <property type="project" value="UniProtKB-UniRule"/>
</dbReference>
<evidence type="ECO:0000256" key="8">
    <source>
        <dbReference type="ARBA" id="ARBA00049339"/>
    </source>
</evidence>
<dbReference type="NCBIfam" id="TIGR00456">
    <property type="entry name" value="argS"/>
    <property type="match status" value="1"/>
</dbReference>
<dbReference type="SMART" id="SM00836">
    <property type="entry name" value="DALR_1"/>
    <property type="match status" value="1"/>
</dbReference>
<dbReference type="Gene3D" id="3.30.1360.70">
    <property type="entry name" value="Arginyl tRNA synthetase N-terminal domain"/>
    <property type="match status" value="1"/>
</dbReference>
<comment type="subcellular location">
    <subcellularLocation>
        <location evidence="9">Cytoplasm</location>
    </subcellularLocation>
</comment>
<reference evidence="13" key="1">
    <citation type="submission" date="2023-02" db="EMBL/GenBank/DDBJ databases">
        <title>Host association and intracellularity evolved multiple times independently in the Rickettsiales.</title>
        <authorList>
            <person name="Castelli M."/>
            <person name="Nardi T."/>
            <person name="Gammuto L."/>
            <person name="Bellinzona G."/>
            <person name="Sabaneyeva E."/>
            <person name="Potekhin A."/>
            <person name="Serra V."/>
            <person name="Petroni G."/>
            <person name="Sassera D."/>
        </authorList>
    </citation>
    <scope>NUCLEOTIDE SEQUENCE</scope>
    <source>
        <strain evidence="13">USBL-36I1</strain>
    </source>
</reference>
<dbReference type="Pfam" id="PF00750">
    <property type="entry name" value="tRNA-synt_1d"/>
    <property type="match status" value="1"/>
</dbReference>
<evidence type="ECO:0000256" key="7">
    <source>
        <dbReference type="ARBA" id="ARBA00023146"/>
    </source>
</evidence>
<evidence type="ECO:0000256" key="6">
    <source>
        <dbReference type="ARBA" id="ARBA00022917"/>
    </source>
</evidence>
<dbReference type="Gene3D" id="1.10.730.10">
    <property type="entry name" value="Isoleucyl-tRNA Synthetase, Domain 1"/>
    <property type="match status" value="1"/>
</dbReference>
<protein>
    <recommendedName>
        <fullName evidence="9">Arginine--tRNA ligase</fullName>
        <ecNumber evidence="9">6.1.1.19</ecNumber>
    </recommendedName>
    <alternativeName>
        <fullName evidence="9">Arginyl-tRNA synthetase</fullName>
        <shortName evidence="9">ArgRS</shortName>
    </alternativeName>
</protein>
<evidence type="ECO:0000259" key="12">
    <source>
        <dbReference type="SMART" id="SM01016"/>
    </source>
</evidence>
<evidence type="ECO:0000256" key="9">
    <source>
        <dbReference type="HAMAP-Rule" id="MF_00123"/>
    </source>
</evidence>
<evidence type="ECO:0000313" key="14">
    <source>
        <dbReference type="Proteomes" id="UP001289135"/>
    </source>
</evidence>
<dbReference type="EMBL" id="JARGYU010000003">
    <property type="protein sequence ID" value="MDZ5761499.1"/>
    <property type="molecule type" value="Genomic_DNA"/>
</dbReference>
<proteinExistence type="inferred from homology"/>
<organism evidence="13 14">
    <name type="scientific">Lyticum sinuosum</name>
    <dbReference type="NCBI Taxonomy" id="1332059"/>
    <lineage>
        <taxon>Bacteria</taxon>
        <taxon>Pseudomonadati</taxon>
        <taxon>Pseudomonadota</taxon>
        <taxon>Alphaproteobacteria</taxon>
        <taxon>Rickettsiales</taxon>
        <taxon>Lyticum</taxon>
    </lineage>
</organism>
<dbReference type="EC" id="6.1.1.19" evidence="9"/>
<feature type="domain" description="Arginyl tRNA synthetase N-terminal" evidence="12">
    <location>
        <begin position="5"/>
        <end position="95"/>
    </location>
</feature>
<sequence>MNYLFLLKKAFFDAFNEEFPNFNHNELNILSILNFEVPNDKKYGDISSNLAMLLGKHLKMSPITIAKKICNSLQKYYIKIKQATYVTPGFINIIFTDEFWTDILKIINETSYDDYCISKFGDNQRINIEFVSANPTGPLHIGHARGAIYGDVLANILEQCSYEVVREFYINDAGKQIDILIESLWIRYQQICGKEVELPEKCYPGEYLIEAAEYLKDQYKDIENYILCNIKNKSEKEENYNNIKNKLLRDFILNKMLNDIKSDLAEIDVYHDVFISETDDISENISKTIDILQEKNLLYKGVLEKPKGESDEDWEPREQLLFKSSMFGDSSDRAICKSDGTQTYFLSDIAYHNHKYQRNFSKMLVVMGADHIGYISRLKAAVSAISDNKIIFEVIITELVNLFKNGKKIKMSKRAGTFVTLRDVVDELGKDILRFSMLWRKSDTQFDLDFAKAKEMSKDNPIFYIQYAHTRIFSTIRRAVDDGYCDNDEFIIQSFEENIKPYKDKINNEYITTDTSNIQKIKSNKKIYQKYYFYPRKNINYTLINNFAKDLIHKIAQFQQIIEKSAITLEPHRLSYYLYNLASEIHILWNLGVNNSEMRFITDNKELTRARISILFAAAKTLGKGLQIMGIKALTIM</sequence>
<dbReference type="SMART" id="SM01016">
    <property type="entry name" value="Arg_tRNA_synt_N"/>
    <property type="match status" value="1"/>
</dbReference>
<comment type="caution">
    <text evidence="13">The sequence shown here is derived from an EMBL/GenBank/DDBJ whole genome shotgun (WGS) entry which is preliminary data.</text>
</comment>
<dbReference type="PRINTS" id="PR01038">
    <property type="entry name" value="TRNASYNTHARG"/>
</dbReference>
<dbReference type="AlphaFoldDB" id="A0AAE4VMG8"/>
<dbReference type="InterPro" id="IPR008909">
    <property type="entry name" value="DALR_anticod-bd"/>
</dbReference>
<keyword evidence="5 9" id="KW-0067">ATP-binding</keyword>
<dbReference type="SUPFAM" id="SSF52374">
    <property type="entry name" value="Nucleotidylyl transferase"/>
    <property type="match status" value="1"/>
</dbReference>
<feature type="short sequence motif" description="'HIGH' region" evidence="9">
    <location>
        <begin position="133"/>
        <end position="143"/>
    </location>
</feature>
<dbReference type="Proteomes" id="UP001289135">
    <property type="component" value="Unassembled WGS sequence"/>
</dbReference>
<dbReference type="HAMAP" id="MF_00123">
    <property type="entry name" value="Arg_tRNA_synth"/>
    <property type="match status" value="1"/>
</dbReference>
<evidence type="ECO:0000256" key="4">
    <source>
        <dbReference type="ARBA" id="ARBA00022741"/>
    </source>
</evidence>
<evidence type="ECO:0000256" key="10">
    <source>
        <dbReference type="RuleBase" id="RU363038"/>
    </source>
</evidence>
<evidence type="ECO:0000256" key="1">
    <source>
        <dbReference type="ARBA" id="ARBA00005594"/>
    </source>
</evidence>